<dbReference type="RefSeq" id="WP_380217037.1">
    <property type="nucleotide sequence ID" value="NZ_JBHTBN010000002.1"/>
</dbReference>
<evidence type="ECO:0000259" key="2">
    <source>
        <dbReference type="Pfam" id="PF08547"/>
    </source>
</evidence>
<feature type="domain" description="NADH:ubiquinone oxidoreductase intermediate-associated protein 30" evidence="2">
    <location>
        <begin position="24"/>
        <end position="172"/>
    </location>
</feature>
<dbReference type="SUPFAM" id="SSF49785">
    <property type="entry name" value="Galactose-binding domain-like"/>
    <property type="match status" value="1"/>
</dbReference>
<dbReference type="Pfam" id="PF08547">
    <property type="entry name" value="CIA30"/>
    <property type="match status" value="1"/>
</dbReference>
<accession>A0ABW2MU44</accession>
<dbReference type="Proteomes" id="UP001596415">
    <property type="component" value="Unassembled WGS sequence"/>
</dbReference>
<dbReference type="EMBL" id="JBHTBN010000002">
    <property type="protein sequence ID" value="MFC7357191.1"/>
    <property type="molecule type" value="Genomic_DNA"/>
</dbReference>
<dbReference type="InterPro" id="IPR039131">
    <property type="entry name" value="NDUFAF1"/>
</dbReference>
<dbReference type="PANTHER" id="PTHR13194:SF19">
    <property type="entry name" value="NAD(P)-BINDING ROSSMANN-FOLD SUPERFAMILY PROTEIN"/>
    <property type="match status" value="1"/>
</dbReference>
<evidence type="ECO:0000313" key="4">
    <source>
        <dbReference type="Proteomes" id="UP001596415"/>
    </source>
</evidence>
<organism evidence="3 4">
    <name type="scientific">Jejudonia soesokkakensis</name>
    <dbReference type="NCBI Taxonomy" id="1323432"/>
    <lineage>
        <taxon>Bacteria</taxon>
        <taxon>Pseudomonadati</taxon>
        <taxon>Bacteroidota</taxon>
        <taxon>Flavobacteriia</taxon>
        <taxon>Flavobacteriales</taxon>
        <taxon>Flavobacteriaceae</taxon>
        <taxon>Jejudonia</taxon>
    </lineage>
</organism>
<name>A0ABW2MU44_9FLAO</name>
<dbReference type="PANTHER" id="PTHR13194">
    <property type="entry name" value="COMPLEX I INTERMEDIATE-ASSOCIATED PROTEIN 30"/>
    <property type="match status" value="1"/>
</dbReference>
<evidence type="ECO:0000256" key="1">
    <source>
        <dbReference type="ARBA" id="ARBA00007884"/>
    </source>
</evidence>
<comment type="similarity">
    <text evidence="1">Belongs to the CIA30 family.</text>
</comment>
<dbReference type="InterPro" id="IPR008979">
    <property type="entry name" value="Galactose-bd-like_sf"/>
</dbReference>
<gene>
    <name evidence="3" type="ORF">ACFQO1_05805</name>
</gene>
<reference evidence="4" key="1">
    <citation type="journal article" date="2019" name="Int. J. Syst. Evol. Microbiol.">
        <title>The Global Catalogue of Microorganisms (GCM) 10K type strain sequencing project: providing services to taxonomists for standard genome sequencing and annotation.</title>
        <authorList>
            <consortium name="The Broad Institute Genomics Platform"/>
            <consortium name="The Broad Institute Genome Sequencing Center for Infectious Disease"/>
            <person name="Wu L."/>
            <person name="Ma J."/>
        </authorList>
    </citation>
    <scope>NUCLEOTIDE SEQUENCE [LARGE SCALE GENOMIC DNA]</scope>
    <source>
        <strain evidence="4">CGMCC 1.16306</strain>
    </source>
</reference>
<sequence length="178" mass="20794">MISYILIFYSLFMIQDNSNLIFEASNKEDISKWYVVDDGVMGGVSEGTITMNTSKNLLFTGQVRLENNGGFSSIRYNFETKQVKQYQYVVLRLKGDGKEYQFRIKEDRQQRYSYIQSFKTSGEWQTIKLPLDEFYAGFRGNKLKIPNYAGLEMDEIAILIGNKRKESFSLEIDKIYLE</sequence>
<protein>
    <submittedName>
        <fullName evidence="3">CIA30 family protein</fullName>
    </submittedName>
</protein>
<proteinExistence type="inferred from homology"/>
<dbReference type="InterPro" id="IPR013857">
    <property type="entry name" value="NADH-UbQ_OxRdtase-assoc_prot30"/>
</dbReference>
<evidence type="ECO:0000313" key="3">
    <source>
        <dbReference type="EMBL" id="MFC7357191.1"/>
    </source>
</evidence>
<comment type="caution">
    <text evidence="3">The sequence shown here is derived from an EMBL/GenBank/DDBJ whole genome shotgun (WGS) entry which is preliminary data.</text>
</comment>
<dbReference type="Gene3D" id="2.60.120.430">
    <property type="entry name" value="Galactose-binding lectin"/>
    <property type="match status" value="1"/>
</dbReference>
<keyword evidence="4" id="KW-1185">Reference proteome</keyword>